<evidence type="ECO:0008006" key="3">
    <source>
        <dbReference type="Google" id="ProtNLM"/>
    </source>
</evidence>
<organism evidence="1 2">
    <name type="scientific">Pseudomonas fluorescens</name>
    <dbReference type="NCBI Taxonomy" id="294"/>
    <lineage>
        <taxon>Bacteria</taxon>
        <taxon>Pseudomonadati</taxon>
        <taxon>Pseudomonadota</taxon>
        <taxon>Gammaproteobacteria</taxon>
        <taxon>Pseudomonadales</taxon>
        <taxon>Pseudomonadaceae</taxon>
        <taxon>Pseudomonas</taxon>
    </lineage>
</organism>
<dbReference type="AlphaFoldDB" id="A0A0F4TQD2"/>
<reference evidence="1 2" key="1">
    <citation type="submission" date="2015-03" db="EMBL/GenBank/DDBJ databases">
        <title>Comparative genomics of Pseudomonas insights into diversity of traits involved in vanlence and defense.</title>
        <authorList>
            <person name="Qin Y."/>
        </authorList>
    </citation>
    <scope>NUCLEOTIDE SEQUENCE [LARGE SCALE GENOMIC DNA]</scope>
    <source>
        <strain evidence="1 2">C3</strain>
    </source>
</reference>
<dbReference type="EMBL" id="LACD01000008">
    <property type="protein sequence ID" value="KJZ45592.1"/>
    <property type="molecule type" value="Genomic_DNA"/>
</dbReference>
<protein>
    <recommendedName>
        <fullName evidence="3">Lipoprotein</fullName>
    </recommendedName>
</protein>
<name>A0A0F4TQD2_PSEFL</name>
<comment type="caution">
    <text evidence="1">The sequence shown here is derived from an EMBL/GenBank/DDBJ whole genome shotgun (WGS) entry which is preliminary data.</text>
</comment>
<dbReference type="Proteomes" id="UP000033500">
    <property type="component" value="Unassembled WGS sequence"/>
</dbReference>
<dbReference type="PROSITE" id="PS51257">
    <property type="entry name" value="PROKAR_LIPOPROTEIN"/>
    <property type="match status" value="1"/>
</dbReference>
<dbReference type="RefSeq" id="WP_046046144.1">
    <property type="nucleotide sequence ID" value="NZ_LACD01000008.1"/>
</dbReference>
<evidence type="ECO:0000313" key="2">
    <source>
        <dbReference type="Proteomes" id="UP000033500"/>
    </source>
</evidence>
<gene>
    <name evidence="1" type="ORF">VC34_08645</name>
</gene>
<dbReference type="PATRIC" id="fig|294.131.peg.5964"/>
<sequence>MFRRLLFGMVLGLGLSGCYYYAGGYDVYSEPYYYPGYSPYSYDYGPRYYYGPRFYGGYRYYYWGGHSPRYYGGGYRGGHH</sequence>
<accession>A0A0F4TQD2</accession>
<proteinExistence type="predicted"/>
<evidence type="ECO:0000313" key="1">
    <source>
        <dbReference type="EMBL" id="KJZ45592.1"/>
    </source>
</evidence>